<evidence type="ECO:0000256" key="1">
    <source>
        <dbReference type="SAM" id="MobiDB-lite"/>
    </source>
</evidence>
<feature type="region of interest" description="Disordered" evidence="1">
    <location>
        <begin position="1"/>
        <end position="25"/>
    </location>
</feature>
<feature type="compositionally biased region" description="Acidic residues" evidence="1">
    <location>
        <begin position="12"/>
        <end position="21"/>
    </location>
</feature>
<feature type="region of interest" description="Disordered" evidence="1">
    <location>
        <begin position="102"/>
        <end position="167"/>
    </location>
</feature>
<dbReference type="GO" id="GO:0070300">
    <property type="term" value="F:phosphatidic acid binding"/>
    <property type="evidence" value="ECO:0007669"/>
    <property type="project" value="InterPro"/>
</dbReference>
<gene>
    <name evidence="2" type="ORF">POM88_021325</name>
</gene>
<feature type="compositionally biased region" description="Basic and acidic residues" evidence="1">
    <location>
        <begin position="157"/>
        <end position="167"/>
    </location>
</feature>
<dbReference type="EMBL" id="JAUIZM010000005">
    <property type="protein sequence ID" value="KAK1383590.1"/>
    <property type="molecule type" value="Genomic_DNA"/>
</dbReference>
<dbReference type="InterPro" id="IPR038943">
    <property type="entry name" value="PLDrp1-like"/>
</dbReference>
<dbReference type="AlphaFoldDB" id="A0AAD8IGP2"/>
<organism evidence="2 3">
    <name type="scientific">Heracleum sosnowskyi</name>
    <dbReference type="NCBI Taxonomy" id="360622"/>
    <lineage>
        <taxon>Eukaryota</taxon>
        <taxon>Viridiplantae</taxon>
        <taxon>Streptophyta</taxon>
        <taxon>Embryophyta</taxon>
        <taxon>Tracheophyta</taxon>
        <taxon>Spermatophyta</taxon>
        <taxon>Magnoliopsida</taxon>
        <taxon>eudicotyledons</taxon>
        <taxon>Gunneridae</taxon>
        <taxon>Pentapetalae</taxon>
        <taxon>asterids</taxon>
        <taxon>campanulids</taxon>
        <taxon>Apiales</taxon>
        <taxon>Apiaceae</taxon>
        <taxon>Apioideae</taxon>
        <taxon>apioid superclade</taxon>
        <taxon>Tordylieae</taxon>
        <taxon>Tordyliinae</taxon>
        <taxon>Heracleum</taxon>
    </lineage>
</organism>
<keyword evidence="3" id="KW-1185">Reference proteome</keyword>
<dbReference type="PANTHER" id="PTHR33971">
    <property type="entry name" value="OS06G0232000 PROTEIN"/>
    <property type="match status" value="1"/>
</dbReference>
<accession>A0AAD8IGP2</accession>
<reference evidence="2" key="2">
    <citation type="submission" date="2023-05" db="EMBL/GenBank/DDBJ databases">
        <authorList>
            <person name="Schelkunov M.I."/>
        </authorList>
    </citation>
    <scope>NUCLEOTIDE SEQUENCE</scope>
    <source>
        <strain evidence="2">Hsosn_3</strain>
        <tissue evidence="2">Leaf</tissue>
    </source>
</reference>
<comment type="caution">
    <text evidence="2">The sequence shown here is derived from an EMBL/GenBank/DDBJ whole genome shotgun (WGS) entry which is preliminary data.</text>
</comment>
<protein>
    <submittedName>
        <fullName evidence="2">Uncharacterized protein</fullName>
    </submittedName>
</protein>
<evidence type="ECO:0000313" key="2">
    <source>
        <dbReference type="EMBL" id="KAK1383590.1"/>
    </source>
</evidence>
<name>A0AAD8IGP2_9APIA</name>
<feature type="compositionally biased region" description="Basic and acidic residues" evidence="1">
    <location>
        <begin position="107"/>
        <end position="120"/>
    </location>
</feature>
<dbReference type="PANTHER" id="PTHR33971:SF16">
    <property type="entry name" value="PLD-REGULATED PROTEIN1"/>
    <property type="match status" value="1"/>
</dbReference>
<reference evidence="2" key="1">
    <citation type="submission" date="2023-02" db="EMBL/GenBank/DDBJ databases">
        <title>Genome of toxic invasive species Heracleum sosnowskyi carries increased number of genes despite the absence of recent whole-genome duplications.</title>
        <authorList>
            <person name="Schelkunov M."/>
            <person name="Shtratnikova V."/>
            <person name="Makarenko M."/>
            <person name="Klepikova A."/>
            <person name="Omelchenko D."/>
            <person name="Novikova G."/>
            <person name="Obukhova E."/>
            <person name="Bogdanov V."/>
            <person name="Penin A."/>
            <person name="Logacheva M."/>
        </authorList>
    </citation>
    <scope>NUCLEOTIDE SEQUENCE</scope>
    <source>
        <strain evidence="2">Hsosn_3</strain>
        <tissue evidence="2">Leaf</tissue>
    </source>
</reference>
<evidence type="ECO:0000313" key="3">
    <source>
        <dbReference type="Proteomes" id="UP001237642"/>
    </source>
</evidence>
<dbReference type="Proteomes" id="UP001237642">
    <property type="component" value="Unassembled WGS sequence"/>
</dbReference>
<sequence length="167" mass="19190">MAYFSKGHNIDDDGDDFDEYDPTPYAGGYDIQLTYGHPLPASEDICHPPSQNYSDEAAEYTSYADVSGYDNADAINNEYSSYTRYGAAGGKTQEQEEVVMDAYEVPDAERTEFEEPSYRDEEQEQESEGYGRSEEDEYSGRNKYGADNYGYEEDEEKEHNRRTYYDD</sequence>
<proteinExistence type="predicted"/>